<organism evidence="3 4">
    <name type="scientific">Tieghemiomyces parasiticus</name>
    <dbReference type="NCBI Taxonomy" id="78921"/>
    <lineage>
        <taxon>Eukaryota</taxon>
        <taxon>Fungi</taxon>
        <taxon>Fungi incertae sedis</taxon>
        <taxon>Zoopagomycota</taxon>
        <taxon>Kickxellomycotina</taxon>
        <taxon>Dimargaritomycetes</taxon>
        <taxon>Dimargaritales</taxon>
        <taxon>Dimargaritaceae</taxon>
        <taxon>Tieghemiomyces</taxon>
    </lineage>
</organism>
<dbReference type="EMBL" id="JANBPT010000908">
    <property type="protein sequence ID" value="KAJ1911652.1"/>
    <property type="molecule type" value="Genomic_DNA"/>
</dbReference>
<evidence type="ECO:0000259" key="2">
    <source>
        <dbReference type="PROSITE" id="PS00745"/>
    </source>
</evidence>
<protein>
    <recommendedName>
        <fullName evidence="2">Prokaryotic-type class I peptide chain release factors domain-containing protein</fullName>
    </recommendedName>
</protein>
<accession>A0A9W7ZS07</accession>
<dbReference type="FunFam" id="3.30.160.20:FF:000046">
    <property type="entry name" value="Peptidyl-tRNA hydrolase ICT1"/>
    <property type="match status" value="1"/>
</dbReference>
<feature type="domain" description="Prokaryotic-type class I peptide chain release factors" evidence="2">
    <location>
        <begin position="91"/>
        <end position="107"/>
    </location>
</feature>
<evidence type="ECO:0000313" key="3">
    <source>
        <dbReference type="EMBL" id="KAJ1911652.1"/>
    </source>
</evidence>
<dbReference type="PANTHER" id="PTHR11075:SF54">
    <property type="entry name" value="LARGE RIBOSOMAL SUBUNIT PROTEIN ML62"/>
    <property type="match status" value="1"/>
</dbReference>
<gene>
    <name evidence="3" type="ORF">IWQ60_010038</name>
</gene>
<feature type="region of interest" description="Disordered" evidence="1">
    <location>
        <begin position="191"/>
        <end position="216"/>
    </location>
</feature>
<dbReference type="PROSITE" id="PS00745">
    <property type="entry name" value="RF_PROK_I"/>
    <property type="match status" value="1"/>
</dbReference>
<dbReference type="PANTHER" id="PTHR11075">
    <property type="entry name" value="PEPTIDE CHAIN RELEASE FACTOR"/>
    <property type="match status" value="1"/>
</dbReference>
<dbReference type="AlphaFoldDB" id="A0A9W7ZS07"/>
<dbReference type="SUPFAM" id="SSF110916">
    <property type="entry name" value="Peptidyl-tRNA hydrolase domain-like"/>
    <property type="match status" value="1"/>
</dbReference>
<dbReference type="InterPro" id="IPR052104">
    <property type="entry name" value="Mito_Release_Factor_mL62"/>
</dbReference>
<feature type="compositionally biased region" description="Polar residues" evidence="1">
    <location>
        <begin position="191"/>
        <end position="206"/>
    </location>
</feature>
<keyword evidence="4" id="KW-1185">Reference proteome</keyword>
<dbReference type="InterPro" id="IPR000352">
    <property type="entry name" value="Pep_chain_release_fac_I"/>
</dbReference>
<name>A0A9W7ZS07_9FUNG</name>
<dbReference type="Proteomes" id="UP001150569">
    <property type="component" value="Unassembled WGS sequence"/>
</dbReference>
<proteinExistence type="predicted"/>
<evidence type="ECO:0000256" key="1">
    <source>
        <dbReference type="SAM" id="MobiDB-lite"/>
    </source>
</evidence>
<dbReference type="Pfam" id="PF00472">
    <property type="entry name" value="RF-1"/>
    <property type="match status" value="1"/>
</dbReference>
<dbReference type="GO" id="GO:0004045">
    <property type="term" value="F:peptidyl-tRNA hydrolase activity"/>
    <property type="evidence" value="ECO:0007669"/>
    <property type="project" value="TreeGrafter"/>
</dbReference>
<dbReference type="GO" id="GO:0005762">
    <property type="term" value="C:mitochondrial large ribosomal subunit"/>
    <property type="evidence" value="ECO:0007669"/>
    <property type="project" value="TreeGrafter"/>
</dbReference>
<evidence type="ECO:0000313" key="4">
    <source>
        <dbReference type="Proteomes" id="UP001150569"/>
    </source>
</evidence>
<dbReference type="Gene3D" id="3.30.160.20">
    <property type="match status" value="1"/>
</dbReference>
<comment type="caution">
    <text evidence="3">The sequence shown here is derived from an EMBL/GenBank/DDBJ whole genome shotgun (WGS) entry which is preliminary data.</text>
</comment>
<reference evidence="3" key="1">
    <citation type="submission" date="2022-07" db="EMBL/GenBank/DDBJ databases">
        <title>Phylogenomic reconstructions and comparative analyses of Kickxellomycotina fungi.</title>
        <authorList>
            <person name="Reynolds N.K."/>
            <person name="Stajich J.E."/>
            <person name="Barry K."/>
            <person name="Grigoriev I.V."/>
            <person name="Crous P."/>
            <person name="Smith M.E."/>
        </authorList>
    </citation>
    <scope>NUCLEOTIDE SEQUENCE</scope>
    <source>
        <strain evidence="3">RSA 861</strain>
    </source>
</reference>
<sequence length="216" mass="24956">MPSRAAFHAGFASLPNLARLFPRPSPPQQNLGYIRTAVPSIAWHHLRPLHYRTQSEKLGLSDDEIRAVRSWAERLTIESIPRRTFDMSFHRSSGPGGQNVNKVNTKVDMRFNLRKAKWIPDYVRHQVEIQEPNRINKAGEFVLTSERHRTQNQNLEDCLHKLRDLLVRVAYIPPDPTQEKLQQIGNRIQAAKSQNRAYKTYRSNIKSSRRGGSDDN</sequence>
<dbReference type="OrthoDB" id="270639at2759"/>
<dbReference type="GO" id="GO:0070126">
    <property type="term" value="P:mitochondrial translational termination"/>
    <property type="evidence" value="ECO:0007669"/>
    <property type="project" value="TreeGrafter"/>
</dbReference>
<dbReference type="GO" id="GO:0016150">
    <property type="term" value="F:translation release factor activity, codon nonspecific"/>
    <property type="evidence" value="ECO:0007669"/>
    <property type="project" value="TreeGrafter"/>
</dbReference>